<evidence type="ECO:0000256" key="1">
    <source>
        <dbReference type="ARBA" id="ARBA00004141"/>
    </source>
</evidence>
<sequence>MLDGHLRVSREADFAQLIAEQCLTQAQADPRLEWSFKSAALYGFGILTTLGYGKVEPRTPNGRLFTVIYGFIGIPVTVILLTNLGRYLEQLIQKVKKICSKNDPEDDTINGSTLFFIVILYLGSTHFYNATDSMDDQFNRALHW</sequence>
<organism evidence="10 11">
    <name type="scientific">Ancylostoma duodenale</name>
    <dbReference type="NCBI Taxonomy" id="51022"/>
    <lineage>
        <taxon>Eukaryota</taxon>
        <taxon>Metazoa</taxon>
        <taxon>Ecdysozoa</taxon>
        <taxon>Nematoda</taxon>
        <taxon>Chromadorea</taxon>
        <taxon>Rhabditida</taxon>
        <taxon>Rhabditina</taxon>
        <taxon>Rhabditomorpha</taxon>
        <taxon>Strongyloidea</taxon>
        <taxon>Ancylostomatidae</taxon>
        <taxon>Ancylostomatinae</taxon>
        <taxon>Ancylostoma</taxon>
    </lineage>
</organism>
<dbReference type="PANTHER" id="PTHR11003:SF69">
    <property type="entry name" value="POTASSIUM CHANNEL DOMAIN-CONTAINING PROTEIN"/>
    <property type="match status" value="1"/>
</dbReference>
<gene>
    <name evidence="10" type="ORF">ANCDUO_07047</name>
</gene>
<evidence type="ECO:0000256" key="4">
    <source>
        <dbReference type="ARBA" id="ARBA00022989"/>
    </source>
</evidence>
<dbReference type="SUPFAM" id="SSF81324">
    <property type="entry name" value="Voltage-gated potassium channels"/>
    <property type="match status" value="1"/>
</dbReference>
<dbReference type="OrthoDB" id="5875334at2759"/>
<accession>A0A0C2D014</accession>
<evidence type="ECO:0000313" key="10">
    <source>
        <dbReference type="EMBL" id="KIH62668.1"/>
    </source>
</evidence>
<evidence type="ECO:0000256" key="3">
    <source>
        <dbReference type="ARBA" id="ARBA00022692"/>
    </source>
</evidence>
<evidence type="ECO:0000259" key="9">
    <source>
        <dbReference type="Pfam" id="PF07885"/>
    </source>
</evidence>
<dbReference type="AlphaFoldDB" id="A0A0C2D014"/>
<dbReference type="InterPro" id="IPR003280">
    <property type="entry name" value="2pore_dom_K_chnl"/>
</dbReference>
<dbReference type="PANTHER" id="PTHR11003">
    <property type="entry name" value="POTASSIUM CHANNEL, SUBFAMILY K"/>
    <property type="match status" value="1"/>
</dbReference>
<dbReference type="GO" id="GO:0015271">
    <property type="term" value="F:outward rectifier potassium channel activity"/>
    <property type="evidence" value="ECO:0007669"/>
    <property type="project" value="TreeGrafter"/>
</dbReference>
<evidence type="ECO:0000256" key="8">
    <source>
        <dbReference type="SAM" id="Phobius"/>
    </source>
</evidence>
<feature type="domain" description="Potassium channel" evidence="9">
    <location>
        <begin position="33"/>
        <end position="89"/>
    </location>
</feature>
<keyword evidence="7" id="KW-0407">Ion channel</keyword>
<dbReference type="Pfam" id="PF07885">
    <property type="entry name" value="Ion_trans_2"/>
    <property type="match status" value="1"/>
</dbReference>
<dbReference type="GO" id="GO:0005886">
    <property type="term" value="C:plasma membrane"/>
    <property type="evidence" value="ECO:0007669"/>
    <property type="project" value="TreeGrafter"/>
</dbReference>
<keyword evidence="2" id="KW-0813">Transport</keyword>
<keyword evidence="5" id="KW-0406">Ion transport</keyword>
<protein>
    <submittedName>
        <fullName evidence="10">Ion channel</fullName>
    </submittedName>
</protein>
<dbReference type="Gene3D" id="1.10.287.70">
    <property type="match status" value="1"/>
</dbReference>
<evidence type="ECO:0000256" key="7">
    <source>
        <dbReference type="ARBA" id="ARBA00023303"/>
    </source>
</evidence>
<dbReference type="InterPro" id="IPR013099">
    <property type="entry name" value="K_chnl_dom"/>
</dbReference>
<dbReference type="EMBL" id="KN729153">
    <property type="protein sequence ID" value="KIH62668.1"/>
    <property type="molecule type" value="Genomic_DNA"/>
</dbReference>
<keyword evidence="11" id="KW-1185">Reference proteome</keyword>
<evidence type="ECO:0000256" key="2">
    <source>
        <dbReference type="ARBA" id="ARBA00022448"/>
    </source>
</evidence>
<keyword evidence="6 8" id="KW-0472">Membrane</keyword>
<reference evidence="10" key="1">
    <citation type="submission" date="2013-12" db="EMBL/GenBank/DDBJ databases">
        <title>Draft genome of the parsitic nematode Ancylostoma duodenale.</title>
        <authorList>
            <person name="Mitreva M."/>
        </authorList>
    </citation>
    <scope>NUCLEOTIDE SEQUENCE [LARGE SCALE GENOMIC DNA]</scope>
    <source>
        <strain evidence="10">Zhejiang</strain>
    </source>
</reference>
<dbReference type="Proteomes" id="UP000054047">
    <property type="component" value="Unassembled WGS sequence"/>
</dbReference>
<dbReference type="GO" id="GO:0030322">
    <property type="term" value="P:stabilization of membrane potential"/>
    <property type="evidence" value="ECO:0007669"/>
    <property type="project" value="TreeGrafter"/>
</dbReference>
<keyword evidence="3 8" id="KW-0812">Transmembrane</keyword>
<comment type="subcellular location">
    <subcellularLocation>
        <location evidence="1">Membrane</location>
        <topology evidence="1">Multi-pass membrane protein</topology>
    </subcellularLocation>
</comment>
<keyword evidence="4 8" id="KW-1133">Transmembrane helix</keyword>
<feature type="transmembrane region" description="Helical" evidence="8">
    <location>
        <begin position="67"/>
        <end position="88"/>
    </location>
</feature>
<dbReference type="GO" id="GO:0022841">
    <property type="term" value="F:potassium ion leak channel activity"/>
    <property type="evidence" value="ECO:0007669"/>
    <property type="project" value="TreeGrafter"/>
</dbReference>
<name>A0A0C2D014_9BILA</name>
<evidence type="ECO:0000256" key="5">
    <source>
        <dbReference type="ARBA" id="ARBA00023065"/>
    </source>
</evidence>
<feature type="transmembrane region" description="Helical" evidence="8">
    <location>
        <begin position="109"/>
        <end position="128"/>
    </location>
</feature>
<evidence type="ECO:0000256" key="6">
    <source>
        <dbReference type="ARBA" id="ARBA00023136"/>
    </source>
</evidence>
<proteinExistence type="predicted"/>
<evidence type="ECO:0000313" key="11">
    <source>
        <dbReference type="Proteomes" id="UP000054047"/>
    </source>
</evidence>